<evidence type="ECO:0000256" key="2">
    <source>
        <dbReference type="ARBA" id="ARBA00004236"/>
    </source>
</evidence>
<evidence type="ECO:0000256" key="10">
    <source>
        <dbReference type="ARBA" id="ARBA00023012"/>
    </source>
</evidence>
<dbReference type="AlphaFoldDB" id="A0A154BLN2"/>
<dbReference type="PROSITE" id="PS50885">
    <property type="entry name" value="HAMP"/>
    <property type="match status" value="1"/>
</dbReference>
<dbReference type="InterPro" id="IPR004358">
    <property type="entry name" value="Sig_transdc_His_kin-like_C"/>
</dbReference>
<proteinExistence type="predicted"/>
<keyword evidence="9" id="KW-0067">ATP-binding</keyword>
<comment type="subcellular location">
    <subcellularLocation>
        <location evidence="2">Cell membrane</location>
    </subcellularLocation>
</comment>
<evidence type="ECO:0000256" key="11">
    <source>
        <dbReference type="ARBA" id="ARBA00023136"/>
    </source>
</evidence>
<dbReference type="CDD" id="cd06225">
    <property type="entry name" value="HAMP"/>
    <property type="match status" value="1"/>
</dbReference>
<sequence>MSITYRYSLLMSLLITITVLMLTYFANYQMETHFREYLVERQIYISQNPDGITTIDMVMGPIELTMLSSVHQSLLWIGIGMIIVGLAASYVLARDITVPLRKLNLGAQAVASGQYDYQVPVVTNDEVGQLAGAFNQMSKSLAENQVLRQKLFVDIAHEMKTPLAIIQGNLEGILDGVIEANPDQIKSLLEETVHLNRIIVDLRDLSLAEAGQLVLEKTPTDINTLISRSVQMLQPLAEDKQVALKQMLGAVPELQVDAGRMIQVIYNLLTNAIRYTPENGLVTISSSQVSEKGADWVRIQVQDTGIGMKAEDLSFVFNHFYRADASRDRKSGGAGLGLAIVKQLVERHQGYVTVSSVLGQGSLFEVYLPHKS</sequence>
<dbReference type="PANTHER" id="PTHR43047:SF72">
    <property type="entry name" value="OSMOSENSING HISTIDINE PROTEIN KINASE SLN1"/>
    <property type="match status" value="1"/>
</dbReference>
<keyword evidence="16" id="KW-1185">Reference proteome</keyword>
<dbReference type="OrthoDB" id="335833at2"/>
<dbReference type="InterPro" id="IPR003594">
    <property type="entry name" value="HATPase_dom"/>
</dbReference>
<feature type="domain" description="HAMP" evidence="14">
    <location>
        <begin position="94"/>
        <end position="146"/>
    </location>
</feature>
<dbReference type="PROSITE" id="PS50109">
    <property type="entry name" value="HIS_KIN"/>
    <property type="match status" value="1"/>
</dbReference>
<dbReference type="Gene3D" id="1.10.287.130">
    <property type="match status" value="1"/>
</dbReference>
<protein>
    <recommendedName>
        <fullName evidence="3">histidine kinase</fullName>
        <ecNumber evidence="3">2.7.13.3</ecNumber>
    </recommendedName>
</protein>
<dbReference type="CDD" id="cd16922">
    <property type="entry name" value="HATPase_EvgS-ArcB-TorS-like"/>
    <property type="match status" value="1"/>
</dbReference>
<keyword evidence="8 15" id="KW-0418">Kinase</keyword>
<keyword evidence="4" id="KW-1003">Cell membrane</keyword>
<dbReference type="PRINTS" id="PR00344">
    <property type="entry name" value="BCTRLSENSOR"/>
</dbReference>
<dbReference type="Proteomes" id="UP000076268">
    <property type="component" value="Unassembled WGS sequence"/>
</dbReference>
<evidence type="ECO:0000256" key="5">
    <source>
        <dbReference type="ARBA" id="ARBA00022553"/>
    </source>
</evidence>
<dbReference type="STRING" id="1794912.AXX12_14980"/>
<comment type="caution">
    <text evidence="15">The sequence shown here is derived from an EMBL/GenBank/DDBJ whole genome shotgun (WGS) entry which is preliminary data.</text>
</comment>
<organism evidence="15 16">
    <name type="scientific">Anaerosporomusa subterranea</name>
    <dbReference type="NCBI Taxonomy" id="1794912"/>
    <lineage>
        <taxon>Bacteria</taxon>
        <taxon>Bacillati</taxon>
        <taxon>Bacillota</taxon>
        <taxon>Negativicutes</taxon>
        <taxon>Acetonemataceae</taxon>
        <taxon>Anaerosporomusa</taxon>
    </lineage>
</organism>
<dbReference type="Pfam" id="PF02518">
    <property type="entry name" value="HATPase_c"/>
    <property type="match status" value="1"/>
</dbReference>
<dbReference type="GO" id="GO:0000155">
    <property type="term" value="F:phosphorelay sensor kinase activity"/>
    <property type="evidence" value="ECO:0007669"/>
    <property type="project" value="InterPro"/>
</dbReference>
<feature type="transmembrane region" description="Helical" evidence="12">
    <location>
        <begin position="7"/>
        <end position="26"/>
    </location>
</feature>
<feature type="domain" description="Histidine kinase" evidence="13">
    <location>
        <begin position="154"/>
        <end position="372"/>
    </location>
</feature>
<keyword evidence="12" id="KW-0812">Transmembrane</keyword>
<dbReference type="Pfam" id="PF00672">
    <property type="entry name" value="HAMP"/>
    <property type="match status" value="1"/>
</dbReference>
<evidence type="ECO:0000256" key="4">
    <source>
        <dbReference type="ARBA" id="ARBA00022475"/>
    </source>
</evidence>
<dbReference type="SUPFAM" id="SSF158472">
    <property type="entry name" value="HAMP domain-like"/>
    <property type="match status" value="1"/>
</dbReference>
<dbReference type="SMART" id="SM00387">
    <property type="entry name" value="HATPase_c"/>
    <property type="match status" value="1"/>
</dbReference>
<dbReference type="InterPro" id="IPR036890">
    <property type="entry name" value="HATPase_C_sf"/>
</dbReference>
<dbReference type="InterPro" id="IPR003660">
    <property type="entry name" value="HAMP_dom"/>
</dbReference>
<keyword evidence="10" id="KW-0902">Two-component regulatory system</keyword>
<dbReference type="InterPro" id="IPR005467">
    <property type="entry name" value="His_kinase_dom"/>
</dbReference>
<dbReference type="Gene3D" id="3.30.565.10">
    <property type="entry name" value="Histidine kinase-like ATPase, C-terminal domain"/>
    <property type="match status" value="1"/>
</dbReference>
<keyword evidence="11 12" id="KW-0472">Membrane</keyword>
<keyword evidence="5" id="KW-0597">Phosphoprotein</keyword>
<evidence type="ECO:0000256" key="12">
    <source>
        <dbReference type="SAM" id="Phobius"/>
    </source>
</evidence>
<dbReference type="CDD" id="cd00082">
    <property type="entry name" value="HisKA"/>
    <property type="match status" value="1"/>
</dbReference>
<name>A0A154BLN2_ANASB</name>
<reference evidence="15 16" key="1">
    <citation type="submission" date="2016-02" db="EMBL/GenBank/DDBJ databases">
        <title>Anaerosporomusa subterraneum gen. nov., sp. nov., a spore-forming obligate anaerobe isolated from saprolite.</title>
        <authorList>
            <person name="Choi J.K."/>
            <person name="Shah M."/>
            <person name="Yee N."/>
        </authorList>
    </citation>
    <scope>NUCLEOTIDE SEQUENCE [LARGE SCALE GENOMIC DNA]</scope>
    <source>
        <strain evidence="15 16">RU4</strain>
    </source>
</reference>
<dbReference type="PANTHER" id="PTHR43047">
    <property type="entry name" value="TWO-COMPONENT HISTIDINE PROTEIN KINASE"/>
    <property type="match status" value="1"/>
</dbReference>
<dbReference type="GO" id="GO:0005524">
    <property type="term" value="F:ATP binding"/>
    <property type="evidence" value="ECO:0007669"/>
    <property type="project" value="UniProtKB-KW"/>
</dbReference>
<dbReference type="SUPFAM" id="SSF47384">
    <property type="entry name" value="Homodimeric domain of signal transducing histidine kinase"/>
    <property type="match status" value="1"/>
</dbReference>
<feature type="transmembrane region" description="Helical" evidence="12">
    <location>
        <begin position="74"/>
        <end position="93"/>
    </location>
</feature>
<evidence type="ECO:0000256" key="6">
    <source>
        <dbReference type="ARBA" id="ARBA00022679"/>
    </source>
</evidence>
<dbReference type="EC" id="2.7.13.3" evidence="3"/>
<dbReference type="GO" id="GO:0009927">
    <property type="term" value="F:histidine phosphotransfer kinase activity"/>
    <property type="evidence" value="ECO:0007669"/>
    <property type="project" value="TreeGrafter"/>
</dbReference>
<evidence type="ECO:0000256" key="3">
    <source>
        <dbReference type="ARBA" id="ARBA00012438"/>
    </source>
</evidence>
<dbReference type="GO" id="GO:0005886">
    <property type="term" value="C:plasma membrane"/>
    <property type="evidence" value="ECO:0007669"/>
    <property type="project" value="UniProtKB-SubCell"/>
</dbReference>
<dbReference type="FunFam" id="3.30.565.10:FF:000023">
    <property type="entry name" value="PAS domain-containing sensor histidine kinase"/>
    <property type="match status" value="1"/>
</dbReference>
<evidence type="ECO:0000313" key="16">
    <source>
        <dbReference type="Proteomes" id="UP000076268"/>
    </source>
</evidence>
<keyword evidence="7" id="KW-0547">Nucleotide-binding</keyword>
<dbReference type="EMBL" id="LSGP01000026">
    <property type="protein sequence ID" value="KYZ74884.1"/>
    <property type="molecule type" value="Genomic_DNA"/>
</dbReference>
<dbReference type="RefSeq" id="WP_066245319.1">
    <property type="nucleotide sequence ID" value="NZ_LSGP01000026.1"/>
</dbReference>
<dbReference type="Pfam" id="PF00512">
    <property type="entry name" value="HisKA"/>
    <property type="match status" value="1"/>
</dbReference>
<comment type="catalytic activity">
    <reaction evidence="1">
        <text>ATP + protein L-histidine = ADP + protein N-phospho-L-histidine.</text>
        <dbReference type="EC" id="2.7.13.3"/>
    </reaction>
</comment>
<evidence type="ECO:0000313" key="15">
    <source>
        <dbReference type="EMBL" id="KYZ74884.1"/>
    </source>
</evidence>
<keyword evidence="6" id="KW-0808">Transferase</keyword>
<evidence type="ECO:0000256" key="7">
    <source>
        <dbReference type="ARBA" id="ARBA00022741"/>
    </source>
</evidence>
<evidence type="ECO:0000256" key="8">
    <source>
        <dbReference type="ARBA" id="ARBA00022777"/>
    </source>
</evidence>
<evidence type="ECO:0000256" key="9">
    <source>
        <dbReference type="ARBA" id="ARBA00022840"/>
    </source>
</evidence>
<dbReference type="Gene3D" id="6.10.340.10">
    <property type="match status" value="1"/>
</dbReference>
<dbReference type="SMART" id="SM00304">
    <property type="entry name" value="HAMP"/>
    <property type="match status" value="1"/>
</dbReference>
<gene>
    <name evidence="15" type="ORF">AXX12_14980</name>
</gene>
<dbReference type="SMART" id="SM00388">
    <property type="entry name" value="HisKA"/>
    <property type="match status" value="1"/>
</dbReference>
<dbReference type="InterPro" id="IPR036097">
    <property type="entry name" value="HisK_dim/P_sf"/>
</dbReference>
<evidence type="ECO:0000256" key="1">
    <source>
        <dbReference type="ARBA" id="ARBA00000085"/>
    </source>
</evidence>
<accession>A0A154BLN2</accession>
<keyword evidence="12" id="KW-1133">Transmembrane helix</keyword>
<evidence type="ECO:0000259" key="14">
    <source>
        <dbReference type="PROSITE" id="PS50885"/>
    </source>
</evidence>
<evidence type="ECO:0000259" key="13">
    <source>
        <dbReference type="PROSITE" id="PS50109"/>
    </source>
</evidence>
<dbReference type="InterPro" id="IPR003661">
    <property type="entry name" value="HisK_dim/P_dom"/>
</dbReference>
<dbReference type="SUPFAM" id="SSF55874">
    <property type="entry name" value="ATPase domain of HSP90 chaperone/DNA topoisomerase II/histidine kinase"/>
    <property type="match status" value="1"/>
</dbReference>